<reference evidence="2 3" key="1">
    <citation type="submission" date="2017-06" db="EMBL/GenBank/DDBJ databases">
        <title>Genome sequence of Bacillus sonorensis strain SRCM101395.</title>
        <authorList>
            <person name="Cho S.H."/>
        </authorList>
    </citation>
    <scope>NUCLEOTIDE SEQUENCE [LARGE SCALE GENOMIC DNA]</scope>
    <source>
        <strain evidence="2 3">SRCM101395</strain>
    </source>
</reference>
<keyword evidence="3" id="KW-1185">Reference proteome</keyword>
<dbReference type="Proteomes" id="UP000196877">
    <property type="component" value="Chromosome"/>
</dbReference>
<dbReference type="EMBL" id="CP021920">
    <property type="protein sequence ID" value="ASB90957.1"/>
    <property type="molecule type" value="Genomic_DNA"/>
</dbReference>
<proteinExistence type="predicted"/>
<evidence type="ECO:0008006" key="4">
    <source>
        <dbReference type="Google" id="ProtNLM"/>
    </source>
</evidence>
<evidence type="ECO:0000256" key="1">
    <source>
        <dbReference type="SAM" id="Coils"/>
    </source>
</evidence>
<evidence type="ECO:0000313" key="3">
    <source>
        <dbReference type="Proteomes" id="UP000196877"/>
    </source>
</evidence>
<gene>
    <name evidence="2" type="ORF">S101395_04469</name>
</gene>
<keyword evidence="1" id="KW-0175">Coiled coil</keyword>
<name>A0ABM6LNE8_9BACI</name>
<sequence length="57" mass="6932">MPPQSEDRKMQIIQRFIQLGIYKKAERHLYELSLNELESEYESIKRRKADNHVKTKN</sequence>
<organism evidence="2 3">
    <name type="scientific">Bacillus sonorensis</name>
    <dbReference type="NCBI Taxonomy" id="119858"/>
    <lineage>
        <taxon>Bacteria</taxon>
        <taxon>Bacillati</taxon>
        <taxon>Bacillota</taxon>
        <taxon>Bacilli</taxon>
        <taxon>Bacillales</taxon>
        <taxon>Bacillaceae</taxon>
        <taxon>Bacillus</taxon>
    </lineage>
</organism>
<accession>A0ABM6LNE8</accession>
<evidence type="ECO:0000313" key="2">
    <source>
        <dbReference type="EMBL" id="ASB90957.1"/>
    </source>
</evidence>
<feature type="coiled-coil region" evidence="1">
    <location>
        <begin position="27"/>
        <end position="54"/>
    </location>
</feature>
<dbReference type="Pfam" id="PF13076">
    <property type="entry name" value="Fur_reg_FbpA"/>
    <property type="match status" value="1"/>
</dbReference>
<protein>
    <recommendedName>
        <fullName evidence="4">Fur-regulated basic protein FbpA</fullName>
    </recommendedName>
</protein>
<dbReference type="InterPro" id="IPR025072">
    <property type="entry name" value="Fur_reg_FbpA"/>
</dbReference>